<protein>
    <recommendedName>
        <fullName evidence="3 9">3-deoxy-D-manno-octulosonic acid transferase</fullName>
        <shortName evidence="9">Kdo transferase</shortName>
        <ecNumber evidence="2 9">2.4.99.12</ecNumber>
    </recommendedName>
    <alternativeName>
        <fullName evidence="5 9">Lipid IV(A) 3-deoxy-D-manno-octulosonic acid transferase</fullName>
    </alternativeName>
</protein>
<dbReference type="FunCoup" id="E8R0Z3">
    <property type="interactions" value="171"/>
</dbReference>
<dbReference type="RefSeq" id="WP_013565632.1">
    <property type="nucleotide sequence ID" value="NC_014962.1"/>
</dbReference>
<dbReference type="OrthoDB" id="9789797at2"/>
<evidence type="ECO:0000256" key="4">
    <source>
        <dbReference type="ARBA" id="ARBA00022679"/>
    </source>
</evidence>
<comment type="subcellular location">
    <subcellularLocation>
        <location evidence="9">Cell membrane</location>
    </subcellularLocation>
</comment>
<evidence type="ECO:0000256" key="5">
    <source>
        <dbReference type="ARBA" id="ARBA00031445"/>
    </source>
</evidence>
<dbReference type="AlphaFoldDB" id="E8R0Z3"/>
<evidence type="ECO:0000256" key="7">
    <source>
        <dbReference type="PIRSR" id="PIRSR639901-1"/>
    </source>
</evidence>
<comment type="function">
    <text evidence="9">Involved in lipopolysaccharide (LPS) biosynthesis. Catalyzes the transfer of 3-deoxy-D-manno-octulosonate (Kdo) residue(s) from CMP-Kdo to lipid IV(A), the tetraacyldisaccharide-1,4'-bisphosphate precursor of lipid A.</text>
</comment>
<dbReference type="InterPro" id="IPR039901">
    <property type="entry name" value="Kdotransferase"/>
</dbReference>
<reference key="1">
    <citation type="submission" date="2010-11" db="EMBL/GenBank/DDBJ databases">
        <title>The complete sequence of chromosome of Isophaera pallida ATCC 43644.</title>
        <authorList>
            <consortium name="US DOE Joint Genome Institute (JGI-PGF)"/>
            <person name="Lucas S."/>
            <person name="Copeland A."/>
            <person name="Lapidus A."/>
            <person name="Bruce D."/>
            <person name="Goodwin L."/>
            <person name="Pitluck S."/>
            <person name="Kyrpides N."/>
            <person name="Mavromatis K."/>
            <person name="Pagani I."/>
            <person name="Ivanova N."/>
            <person name="Saunders E."/>
            <person name="Brettin T."/>
            <person name="Detter J.C."/>
            <person name="Han C."/>
            <person name="Tapia R."/>
            <person name="Land M."/>
            <person name="Hauser L."/>
            <person name="Markowitz V."/>
            <person name="Cheng J.-F."/>
            <person name="Hugenholtz P."/>
            <person name="Woyke T."/>
            <person name="Wu D."/>
            <person name="Eisen J.A."/>
        </authorList>
    </citation>
    <scope>NUCLEOTIDE SEQUENCE</scope>
    <source>
        <strain>ATCC 43644</strain>
    </source>
</reference>
<dbReference type="EC" id="2.4.99.12" evidence="2 9"/>
<dbReference type="PANTHER" id="PTHR42755">
    <property type="entry name" value="3-DEOXY-MANNO-OCTULOSONATE CYTIDYLYLTRANSFERASE"/>
    <property type="match status" value="1"/>
</dbReference>
<evidence type="ECO:0000256" key="1">
    <source>
        <dbReference type="ARBA" id="ARBA00004713"/>
    </source>
</evidence>
<comment type="similarity">
    <text evidence="9">Belongs to the glycosyltransferase group 1 family.</text>
</comment>
<dbReference type="SUPFAM" id="SSF53756">
    <property type="entry name" value="UDP-Glycosyltransferase/glycogen phosphorylase"/>
    <property type="match status" value="1"/>
</dbReference>
<feature type="domain" description="3-deoxy-D-manno-octulosonic-acid transferase N-terminal" evidence="11">
    <location>
        <begin position="48"/>
        <end position="215"/>
    </location>
</feature>
<sequence>MRWLLDLGYLLALALLSPYLVHRRLKRSGSARSIAGGGWLARVSGRAPRRVSTAPCIWFHAVSVGEVLLLRSIVAEWSRRRPDWEVVISTTSEAGLSVARSTFPELVTFHAPLDFSWAVAQAMDRIKPRLLALVELELWPNLIAEAERRGVKVAVVNARMSPNSFRGYHRFRWALVSTWRRIAVVAAQTEEYADRFRALGVPAGRIEVTGSVKFDNLPTQRDQPATRTLRTLLGLRACDHVFVAGSTMEGEEEQALRAYRVARADHPTLRLIVVPRHPRRFDDVARLIESQGEMVVRRSRLVTPLNPASWTDSGRPPVILVDTLGELGAVWGLADVAFVGGSLFAGRGGQNMMEPAAFGATVLFGPHTINFKATVEALIRRDAARVVRDGDELTAALIDALDDPETAAERGERARRFVLAQRGATARTVDCLERLAPLNPQPSRSAVSRLSSSTNSTHANTPPISLASHFS</sequence>
<evidence type="ECO:0000256" key="2">
    <source>
        <dbReference type="ARBA" id="ARBA00012621"/>
    </source>
</evidence>
<feature type="region of interest" description="Disordered" evidence="10">
    <location>
        <begin position="435"/>
        <end position="471"/>
    </location>
</feature>
<evidence type="ECO:0000256" key="6">
    <source>
        <dbReference type="ARBA" id="ARBA00049183"/>
    </source>
</evidence>
<dbReference type="PANTHER" id="PTHR42755:SF1">
    <property type="entry name" value="3-DEOXY-D-MANNO-OCTULOSONIC ACID TRANSFERASE, MITOCHONDRIAL-RELATED"/>
    <property type="match status" value="1"/>
</dbReference>
<feature type="site" description="Transition state stabilizer" evidence="8">
    <location>
        <position position="135"/>
    </location>
</feature>
<dbReference type="HOGENOM" id="CLU_036146_2_0_0"/>
<dbReference type="eggNOG" id="COG1519">
    <property type="taxonomic scope" value="Bacteria"/>
</dbReference>
<feature type="active site" description="Proton acceptor" evidence="7">
    <location>
        <position position="66"/>
    </location>
</feature>
<feature type="compositionally biased region" description="Polar residues" evidence="10">
    <location>
        <begin position="458"/>
        <end position="471"/>
    </location>
</feature>
<dbReference type="Gene3D" id="3.40.50.11720">
    <property type="entry name" value="3-Deoxy-D-manno-octulosonic-acid transferase, N-terminal domain"/>
    <property type="match status" value="1"/>
</dbReference>
<dbReference type="KEGG" id="ipa:Isop_2778"/>
<comment type="catalytic activity">
    <reaction evidence="6 9">
        <text>lipid IVA (E. coli) + CMP-3-deoxy-beta-D-manno-octulosonate = alpha-Kdo-(2-&gt;6)-lipid IVA (E. coli) + CMP + H(+)</text>
        <dbReference type="Rhea" id="RHEA:28066"/>
        <dbReference type="ChEBI" id="CHEBI:15378"/>
        <dbReference type="ChEBI" id="CHEBI:58603"/>
        <dbReference type="ChEBI" id="CHEBI:60364"/>
        <dbReference type="ChEBI" id="CHEBI:60377"/>
        <dbReference type="ChEBI" id="CHEBI:85987"/>
        <dbReference type="EC" id="2.4.99.12"/>
    </reaction>
</comment>
<dbReference type="GO" id="GO:0043842">
    <property type="term" value="F:Kdo transferase activity"/>
    <property type="evidence" value="ECO:0007669"/>
    <property type="project" value="UniProtKB-EC"/>
</dbReference>
<dbReference type="STRING" id="575540.Isop_2778"/>
<evidence type="ECO:0000256" key="10">
    <source>
        <dbReference type="SAM" id="MobiDB-lite"/>
    </source>
</evidence>
<dbReference type="UniPathway" id="UPA00958"/>
<gene>
    <name evidence="12" type="ordered locus">Isop_2778</name>
</gene>
<comment type="pathway">
    <text evidence="1 9">Bacterial outer membrane biogenesis; LPS core biosynthesis.</text>
</comment>
<dbReference type="InterPro" id="IPR038107">
    <property type="entry name" value="Glycos_transf_N_sf"/>
</dbReference>
<feature type="compositionally biased region" description="Low complexity" evidence="10">
    <location>
        <begin position="443"/>
        <end position="457"/>
    </location>
</feature>
<dbReference type="GO" id="GO:0009245">
    <property type="term" value="P:lipid A biosynthetic process"/>
    <property type="evidence" value="ECO:0007669"/>
    <property type="project" value="TreeGrafter"/>
</dbReference>
<feature type="site" description="Transition state stabilizer" evidence="8">
    <location>
        <position position="213"/>
    </location>
</feature>
<keyword evidence="9" id="KW-0448">Lipopolysaccharide biosynthesis</keyword>
<keyword evidence="4 9" id="KW-0808">Transferase</keyword>
<reference evidence="12 13" key="2">
    <citation type="journal article" date="2011" name="Stand. Genomic Sci.">
        <title>Complete genome sequence of Isosphaera pallida type strain (IS1B).</title>
        <authorList>
            <consortium name="US DOE Joint Genome Institute (JGI-PGF)"/>
            <person name="Goker M."/>
            <person name="Cleland D."/>
            <person name="Saunders E."/>
            <person name="Lapidus A."/>
            <person name="Nolan M."/>
            <person name="Lucas S."/>
            <person name="Hammon N."/>
            <person name="Deshpande S."/>
            <person name="Cheng J.F."/>
            <person name="Tapia R."/>
            <person name="Han C."/>
            <person name="Goodwin L."/>
            <person name="Pitluck S."/>
            <person name="Liolios K."/>
            <person name="Pagani I."/>
            <person name="Ivanova N."/>
            <person name="Mavromatis K."/>
            <person name="Pati A."/>
            <person name="Chen A."/>
            <person name="Palaniappan K."/>
            <person name="Land M."/>
            <person name="Hauser L."/>
            <person name="Chang Y.J."/>
            <person name="Jeffries C.D."/>
            <person name="Detter J.C."/>
            <person name="Beck B."/>
            <person name="Woyke T."/>
            <person name="Bristow J."/>
            <person name="Eisen J.A."/>
            <person name="Markowitz V."/>
            <person name="Hugenholtz P."/>
            <person name="Kyrpides N.C."/>
            <person name="Klenk H.P."/>
        </authorList>
    </citation>
    <scope>NUCLEOTIDE SEQUENCE [LARGE SCALE GENOMIC DNA]</scope>
    <source>
        <strain evidence="13">ATCC 43644 / DSM 9630 / IS1B</strain>
    </source>
</reference>
<dbReference type="InterPro" id="IPR007507">
    <property type="entry name" value="Glycos_transf_N"/>
</dbReference>
<dbReference type="InParanoid" id="E8R0Z3"/>
<proteinExistence type="inferred from homology"/>
<name>E8R0Z3_ISOPI</name>
<keyword evidence="13" id="KW-1185">Reference proteome</keyword>
<evidence type="ECO:0000313" key="12">
    <source>
        <dbReference type="EMBL" id="ADV63344.1"/>
    </source>
</evidence>
<evidence type="ECO:0000313" key="13">
    <source>
        <dbReference type="Proteomes" id="UP000008631"/>
    </source>
</evidence>
<evidence type="ECO:0000256" key="9">
    <source>
        <dbReference type="RuleBase" id="RU365103"/>
    </source>
</evidence>
<dbReference type="Proteomes" id="UP000008631">
    <property type="component" value="Chromosome"/>
</dbReference>
<dbReference type="EMBL" id="CP002353">
    <property type="protein sequence ID" value="ADV63344.1"/>
    <property type="molecule type" value="Genomic_DNA"/>
</dbReference>
<evidence type="ECO:0000259" key="11">
    <source>
        <dbReference type="Pfam" id="PF04413"/>
    </source>
</evidence>
<accession>E8R0Z3</accession>
<dbReference type="Pfam" id="PF04413">
    <property type="entry name" value="Glycos_transf_N"/>
    <property type="match status" value="1"/>
</dbReference>
<organism evidence="12 13">
    <name type="scientific">Isosphaera pallida (strain ATCC 43644 / DSM 9630 / IS1B)</name>
    <dbReference type="NCBI Taxonomy" id="575540"/>
    <lineage>
        <taxon>Bacteria</taxon>
        <taxon>Pseudomonadati</taxon>
        <taxon>Planctomycetota</taxon>
        <taxon>Planctomycetia</taxon>
        <taxon>Isosphaerales</taxon>
        <taxon>Isosphaeraceae</taxon>
        <taxon>Isosphaera</taxon>
    </lineage>
</organism>
<dbReference type="GO" id="GO:0009244">
    <property type="term" value="P:lipopolysaccharide core region biosynthetic process"/>
    <property type="evidence" value="ECO:0007669"/>
    <property type="project" value="UniProtKB-UniRule"/>
</dbReference>
<evidence type="ECO:0000256" key="8">
    <source>
        <dbReference type="PIRSR" id="PIRSR639901-2"/>
    </source>
</evidence>
<evidence type="ECO:0000256" key="3">
    <source>
        <dbReference type="ARBA" id="ARBA00019077"/>
    </source>
</evidence>
<dbReference type="Gene3D" id="3.40.50.2000">
    <property type="entry name" value="Glycogen Phosphorylase B"/>
    <property type="match status" value="1"/>
</dbReference>
<dbReference type="GO" id="GO:0005886">
    <property type="term" value="C:plasma membrane"/>
    <property type="evidence" value="ECO:0007669"/>
    <property type="project" value="UniProtKB-SubCell"/>
</dbReference>
<keyword evidence="9" id="KW-0472">Membrane</keyword>
<keyword evidence="9" id="KW-1003">Cell membrane</keyword>